<sequence length="91" mass="10890">MDKVKVIFRKNKHNDVIAFFPEESANYGNIMSYMHIGQHGEASYEFYLTTRKANENEYADLFAELRKIYEDCELIVKQRVNHNDLRDKAWK</sequence>
<name>A0A8S5PK02_9CAUD</name>
<protein>
    <submittedName>
        <fullName evidence="1">Uncharacterized protein</fullName>
    </submittedName>
</protein>
<dbReference type="EMBL" id="BK015443">
    <property type="protein sequence ID" value="DAE06909.1"/>
    <property type="molecule type" value="Genomic_DNA"/>
</dbReference>
<proteinExistence type="predicted"/>
<accession>A0A8S5PK02</accession>
<reference evidence="1" key="1">
    <citation type="journal article" date="2021" name="Proc. Natl. Acad. Sci. U.S.A.">
        <title>A Catalog of Tens of Thousands of Viruses from Human Metagenomes Reveals Hidden Associations with Chronic Diseases.</title>
        <authorList>
            <person name="Tisza M.J."/>
            <person name="Buck C.B."/>
        </authorList>
    </citation>
    <scope>NUCLEOTIDE SEQUENCE</scope>
    <source>
        <strain evidence="1">CtL0q1</strain>
    </source>
</reference>
<evidence type="ECO:0000313" key="1">
    <source>
        <dbReference type="EMBL" id="DAE06909.1"/>
    </source>
</evidence>
<organism evidence="1">
    <name type="scientific">Siphoviridae sp. ctL0q1</name>
    <dbReference type="NCBI Taxonomy" id="2825449"/>
    <lineage>
        <taxon>Viruses</taxon>
        <taxon>Duplodnaviria</taxon>
        <taxon>Heunggongvirae</taxon>
        <taxon>Uroviricota</taxon>
        <taxon>Caudoviricetes</taxon>
    </lineage>
</organism>